<evidence type="ECO:0000313" key="1">
    <source>
        <dbReference type="EMBL" id="CDM32785.1"/>
    </source>
</evidence>
<accession>W6Q8U2</accession>
<organism evidence="1 2">
    <name type="scientific">Penicillium roqueforti (strain FM164)</name>
    <dbReference type="NCBI Taxonomy" id="1365484"/>
    <lineage>
        <taxon>Eukaryota</taxon>
        <taxon>Fungi</taxon>
        <taxon>Dikarya</taxon>
        <taxon>Ascomycota</taxon>
        <taxon>Pezizomycotina</taxon>
        <taxon>Eurotiomycetes</taxon>
        <taxon>Eurotiomycetidae</taxon>
        <taxon>Eurotiales</taxon>
        <taxon>Aspergillaceae</taxon>
        <taxon>Penicillium</taxon>
    </lineage>
</organism>
<sequence length="420" mass="47056">MHVKPSNMSLQIVAANSTRGSQQASIKKCVLQRLLSSWWLTETEKPTNTSSIPGNLLYDYSPVYIVDQQIRQCLSMDIRPYASARATASCGLFILVLTIRTLNLWELTRVALITLHYRQCSTQSHGLHTIPSPVASNNAACPRWKIANQDSHFHAKGHPSSTVKYTVASGLFRQIEDKTKVSADERAPSRLPPSSPPPSHYCGALNLWHRDTFIHHGSAMFITSAFVTRVYCLNKLSCAPQRGFFEASADCDELECDVAWLVTALKRVENTLISVTRVECHANKYLVCSSSPIQLRLHALSPFHITTIDNESPESHCSICLYDTTPELRLAYTTTRITPVAKRITFQIPSSGVGYWYRMRDPRCLRMTFDERTSADNQAVSTSPPARGRRRKVFSFLAYNLTLDISGTNREDKIGAQASQ</sequence>
<dbReference type="OMA" id="ESPESHC"/>
<dbReference type="EMBL" id="HG792016">
    <property type="protein sequence ID" value="CDM32785.1"/>
    <property type="molecule type" value="Genomic_DNA"/>
</dbReference>
<gene>
    <name evidence="1" type="ORF">PROQFM164_S02g002936</name>
</gene>
<protein>
    <submittedName>
        <fullName evidence="1">Genomic scaffold, ProqFM164S02</fullName>
    </submittedName>
</protein>
<dbReference type="AlphaFoldDB" id="W6Q8U2"/>
<name>W6Q8U2_PENRF</name>
<reference evidence="1" key="1">
    <citation type="journal article" date="2014" name="Nat. Commun.">
        <title>Multiple recent horizontal transfers of a large genomic region in cheese making fungi.</title>
        <authorList>
            <person name="Cheeseman K."/>
            <person name="Ropars J."/>
            <person name="Renault P."/>
            <person name="Dupont J."/>
            <person name="Gouzy J."/>
            <person name="Branca A."/>
            <person name="Abraham A.L."/>
            <person name="Ceppi M."/>
            <person name="Conseiller E."/>
            <person name="Debuchy R."/>
            <person name="Malagnac F."/>
            <person name="Goarin A."/>
            <person name="Silar P."/>
            <person name="Lacoste S."/>
            <person name="Sallet E."/>
            <person name="Bensimon A."/>
            <person name="Giraud T."/>
            <person name="Brygoo Y."/>
        </authorList>
    </citation>
    <scope>NUCLEOTIDE SEQUENCE [LARGE SCALE GENOMIC DNA]</scope>
    <source>
        <strain evidence="1">FM164</strain>
    </source>
</reference>
<proteinExistence type="predicted"/>
<dbReference type="OrthoDB" id="4347333at2759"/>
<evidence type="ECO:0000313" key="2">
    <source>
        <dbReference type="Proteomes" id="UP000030686"/>
    </source>
</evidence>
<keyword evidence="2" id="KW-1185">Reference proteome</keyword>
<dbReference type="Proteomes" id="UP000030686">
    <property type="component" value="Unassembled WGS sequence"/>
</dbReference>